<dbReference type="InterPro" id="IPR039149">
    <property type="entry name" value="ZNF800"/>
</dbReference>
<reference evidence="2 3" key="1">
    <citation type="journal article" date="2024" name="BMC Genomics">
        <title>Genome assembly of redclaw crayfish (Cherax quadricarinatus) provides insights into its immune adaptation and hypoxia tolerance.</title>
        <authorList>
            <person name="Liu Z."/>
            <person name="Zheng J."/>
            <person name="Li H."/>
            <person name="Fang K."/>
            <person name="Wang S."/>
            <person name="He J."/>
            <person name="Zhou D."/>
            <person name="Weng S."/>
            <person name="Chi M."/>
            <person name="Gu Z."/>
            <person name="He J."/>
            <person name="Li F."/>
            <person name="Wang M."/>
        </authorList>
    </citation>
    <scope>NUCLEOTIDE SEQUENCE [LARGE SCALE GENOMIC DNA]</scope>
    <source>
        <strain evidence="2">ZL_2023a</strain>
    </source>
</reference>
<feature type="compositionally biased region" description="Low complexity" evidence="1">
    <location>
        <begin position="199"/>
        <end position="210"/>
    </location>
</feature>
<dbReference type="PANTHER" id="PTHR21020">
    <property type="entry name" value="ZINC FINGER PROTEIN 800"/>
    <property type="match status" value="1"/>
</dbReference>
<feature type="non-terminal residue" evidence="2">
    <location>
        <position position="494"/>
    </location>
</feature>
<dbReference type="EMBL" id="JARKIK010000085">
    <property type="protein sequence ID" value="KAK8724609.1"/>
    <property type="molecule type" value="Genomic_DNA"/>
</dbReference>
<evidence type="ECO:0000313" key="2">
    <source>
        <dbReference type="EMBL" id="KAK8724609.1"/>
    </source>
</evidence>
<feature type="compositionally biased region" description="Low complexity" evidence="1">
    <location>
        <begin position="175"/>
        <end position="190"/>
    </location>
</feature>
<evidence type="ECO:0000313" key="3">
    <source>
        <dbReference type="Proteomes" id="UP001445076"/>
    </source>
</evidence>
<feature type="region of interest" description="Disordered" evidence="1">
    <location>
        <begin position="175"/>
        <end position="210"/>
    </location>
</feature>
<dbReference type="Proteomes" id="UP001445076">
    <property type="component" value="Unassembled WGS sequence"/>
</dbReference>
<accession>A0AAW0W5L9</accession>
<comment type="caution">
    <text evidence="2">The sequence shown here is derived from an EMBL/GenBank/DDBJ whole genome shotgun (WGS) entry which is preliminary data.</text>
</comment>
<feature type="non-terminal residue" evidence="2">
    <location>
        <position position="1"/>
    </location>
</feature>
<gene>
    <name evidence="2" type="ORF">OTU49_011170</name>
</gene>
<organism evidence="2 3">
    <name type="scientific">Cherax quadricarinatus</name>
    <name type="common">Australian red claw crayfish</name>
    <dbReference type="NCBI Taxonomy" id="27406"/>
    <lineage>
        <taxon>Eukaryota</taxon>
        <taxon>Metazoa</taxon>
        <taxon>Ecdysozoa</taxon>
        <taxon>Arthropoda</taxon>
        <taxon>Crustacea</taxon>
        <taxon>Multicrustacea</taxon>
        <taxon>Malacostraca</taxon>
        <taxon>Eumalacostraca</taxon>
        <taxon>Eucarida</taxon>
        <taxon>Decapoda</taxon>
        <taxon>Pleocyemata</taxon>
        <taxon>Astacidea</taxon>
        <taxon>Parastacoidea</taxon>
        <taxon>Parastacidae</taxon>
        <taxon>Cherax</taxon>
    </lineage>
</organism>
<dbReference type="PANTHER" id="PTHR21020:SF0">
    <property type="entry name" value="ZINC FINGER PROTEIN 800"/>
    <property type="match status" value="1"/>
</dbReference>
<feature type="region of interest" description="Disordered" evidence="1">
    <location>
        <begin position="72"/>
        <end position="159"/>
    </location>
</feature>
<evidence type="ECO:0000256" key="1">
    <source>
        <dbReference type="SAM" id="MobiDB-lite"/>
    </source>
</evidence>
<protein>
    <recommendedName>
        <fullName evidence="4">Zinc finger protein</fullName>
    </recommendedName>
</protein>
<feature type="compositionally biased region" description="Low complexity" evidence="1">
    <location>
        <begin position="110"/>
        <end position="143"/>
    </location>
</feature>
<feature type="compositionally biased region" description="Low complexity" evidence="1">
    <location>
        <begin position="76"/>
        <end position="102"/>
    </location>
</feature>
<proteinExistence type="predicted"/>
<keyword evidence="3" id="KW-1185">Reference proteome</keyword>
<dbReference type="AlphaFoldDB" id="A0AAW0W5L9"/>
<feature type="region of interest" description="Disordered" evidence="1">
    <location>
        <begin position="327"/>
        <end position="362"/>
    </location>
</feature>
<evidence type="ECO:0008006" key="4">
    <source>
        <dbReference type="Google" id="ProtNLM"/>
    </source>
</evidence>
<name>A0AAW0W5L9_CHEQU</name>
<sequence>YITMASSSKKITYTSDFKLKVLDYYFKNGGDENFGLKKKTAGHFNIDKKTINRMLNNPDMVKRARKLLTKKVTGSTKGAAAARHGGTKATAKGAKASGSKLGTSGGKLGSSGAKLGSSGAKLGSSGTKLSSSGTKLGSSGAKLNSSRPAMSGGKLGSAGTSGRVAGSSYACAANTSSSTLKTPTSSSISTKHMGGSGSNQGSSGNATNAATKSNSSKIKYMGQEGSGVQVFDLPEDPDYSLLKRSINASANGVANIARLLVTATEEVRKIILNECDMIIECKVCHNLFRSVVNFLAHKRIYCQEEFADVRTLFHKDDVQGITSHSNTVFVEPEPPPDVHPSTSSAPDLLSKPARSAMQGMSRHTGIDSIAAKLSNRRKQRAESHDTGTASSKYYERLGLVNMTRDKLSRDCSVVLEDIGGVANARYQTFLPPSSSNSVSMNTILSEVSERSSGLTVAINEHGEIVKTAPGNVRTIDVEEPKSRSGISKDLVCNT</sequence>